<organism evidence="1 2">
    <name type="scientific">Hymenobacter jejuensis</name>
    <dbReference type="NCBI Taxonomy" id="2502781"/>
    <lineage>
        <taxon>Bacteria</taxon>
        <taxon>Pseudomonadati</taxon>
        <taxon>Bacteroidota</taxon>
        <taxon>Cytophagia</taxon>
        <taxon>Cytophagales</taxon>
        <taxon>Hymenobacteraceae</taxon>
        <taxon>Hymenobacter</taxon>
    </lineage>
</organism>
<gene>
    <name evidence="1" type="ORF">FHG12_17180</name>
</gene>
<dbReference type="Proteomes" id="UP000305398">
    <property type="component" value="Chromosome"/>
</dbReference>
<dbReference type="OrthoDB" id="1091220at2"/>
<sequence length="410" mass="45673">MPGCPAQAQDGVRTLDAFLQLARQNSPLLLDNAGQVAQVRLDSLRRRALQRPQVTGNAAAVAAPIIRRNTTTGDGGLGYDEAVSNGGNYTAYVGATQPLFNAPTLRNDYQVLANQGVALRNTGRLAALDLRRSITDQFLTAFAAQQQWSYSQSLLRQLRQQDELLRRLVNGGVYKQTQYLTYYASVRNQEVTVLQNELSYRRELGTLRYLSGVIDTTLLLVERPAPPTHRQLAGLGSITQQQYVLDSLRIGLARRAIDLTYRPQVSWVADIGLQSSTLQQFGNHAGFSGGLVLSVPIFDGHQRQIAYSRLAVDDRIRQGYRTFLTRQRRQQYDQLSGLARASDRLLATIRQQISIANTLIEAGRSQLAAGDISILDYLLLITGYRDLQFSLAQAETERLRNLYALDYLAE</sequence>
<protein>
    <submittedName>
        <fullName evidence="1">TolC family protein</fullName>
    </submittedName>
</protein>
<reference evidence="1 2" key="1">
    <citation type="submission" date="2019-06" db="EMBL/GenBank/DDBJ databases">
        <authorList>
            <person name="Srinivasan S."/>
        </authorList>
    </citation>
    <scope>NUCLEOTIDE SEQUENCE [LARGE SCALE GENOMIC DNA]</scope>
    <source>
        <strain evidence="1 2">17J68-5</strain>
    </source>
</reference>
<dbReference type="EMBL" id="CP040896">
    <property type="protein sequence ID" value="QDA61720.1"/>
    <property type="molecule type" value="Genomic_DNA"/>
</dbReference>
<dbReference type="KEGG" id="hyj:FHG12_17180"/>
<dbReference type="SUPFAM" id="SSF56954">
    <property type="entry name" value="Outer membrane efflux proteins (OEP)"/>
    <property type="match status" value="1"/>
</dbReference>
<accession>A0A5B8A344</accession>
<dbReference type="AlphaFoldDB" id="A0A5B8A344"/>
<dbReference type="Gene3D" id="1.20.1600.10">
    <property type="entry name" value="Outer membrane efflux proteins (OEP)"/>
    <property type="match status" value="1"/>
</dbReference>
<proteinExistence type="predicted"/>
<dbReference type="GO" id="GO:0015562">
    <property type="term" value="F:efflux transmembrane transporter activity"/>
    <property type="evidence" value="ECO:0007669"/>
    <property type="project" value="InterPro"/>
</dbReference>
<dbReference type="PANTHER" id="PTHR30203:SF33">
    <property type="entry name" value="BLR4455 PROTEIN"/>
    <property type="match status" value="1"/>
</dbReference>
<evidence type="ECO:0000313" key="1">
    <source>
        <dbReference type="EMBL" id="QDA61720.1"/>
    </source>
</evidence>
<dbReference type="InterPro" id="IPR010131">
    <property type="entry name" value="MdtP/NodT-like"/>
</dbReference>
<dbReference type="RefSeq" id="WP_139516894.1">
    <property type="nucleotide sequence ID" value="NZ_CP040896.1"/>
</dbReference>
<keyword evidence="2" id="KW-1185">Reference proteome</keyword>
<name>A0A5B8A344_9BACT</name>
<evidence type="ECO:0000313" key="2">
    <source>
        <dbReference type="Proteomes" id="UP000305398"/>
    </source>
</evidence>
<dbReference type="PANTHER" id="PTHR30203">
    <property type="entry name" value="OUTER MEMBRANE CATION EFFLUX PROTEIN"/>
    <property type="match status" value="1"/>
</dbReference>